<reference evidence="3" key="1">
    <citation type="submission" date="2016-10" db="EMBL/GenBank/DDBJ databases">
        <authorList>
            <person name="Varghese N."/>
            <person name="Submissions S."/>
        </authorList>
    </citation>
    <scope>NUCLEOTIDE SEQUENCE [LARGE SCALE GENOMIC DNA]</scope>
    <source>
        <strain evidence="3">Mob M</strain>
    </source>
</reference>
<evidence type="ECO:0000313" key="2">
    <source>
        <dbReference type="EMBL" id="SFM60083.1"/>
    </source>
</evidence>
<keyword evidence="3" id="KW-1185">Reference proteome</keyword>
<sequence length="149" mass="16699">MSKSSAKTKKSRENSIVALILMLLLLVLSISIPALFGAPFLIGLELGSTALFMFVILHLLVLGFKILVQKNIIDFSCQYNEGIVNGIELYFVSMIFVGIIVSYLIPETYYFSNQNLNNIYIFLKQNSVIFVIIGVLLGFISRVENILIK</sequence>
<feature type="transmembrane region" description="Helical" evidence="1">
    <location>
        <begin position="118"/>
        <end position="140"/>
    </location>
</feature>
<evidence type="ECO:0000313" key="3">
    <source>
        <dbReference type="Proteomes" id="UP000198535"/>
    </source>
</evidence>
<dbReference type="AlphaFoldDB" id="A0A1I4S740"/>
<feature type="transmembrane region" description="Helical" evidence="1">
    <location>
        <begin position="47"/>
        <end position="68"/>
    </location>
</feature>
<proteinExistence type="predicted"/>
<dbReference type="RefSeq" id="WP_143072324.1">
    <property type="nucleotide sequence ID" value="NZ_FOUJ01000003.1"/>
</dbReference>
<keyword evidence="1" id="KW-0812">Transmembrane</keyword>
<evidence type="ECO:0000256" key="1">
    <source>
        <dbReference type="SAM" id="Phobius"/>
    </source>
</evidence>
<accession>A0A1I4S740</accession>
<organism evidence="2 3">
    <name type="scientific">Methanolobus profundi</name>
    <dbReference type="NCBI Taxonomy" id="487685"/>
    <lineage>
        <taxon>Archaea</taxon>
        <taxon>Methanobacteriati</taxon>
        <taxon>Methanobacteriota</taxon>
        <taxon>Stenosarchaea group</taxon>
        <taxon>Methanomicrobia</taxon>
        <taxon>Methanosarcinales</taxon>
        <taxon>Methanosarcinaceae</taxon>
        <taxon>Methanolobus</taxon>
    </lineage>
</organism>
<keyword evidence="1" id="KW-1133">Transmembrane helix</keyword>
<protein>
    <submittedName>
        <fullName evidence="2">Uncharacterized protein</fullName>
    </submittedName>
</protein>
<dbReference type="Proteomes" id="UP000198535">
    <property type="component" value="Unassembled WGS sequence"/>
</dbReference>
<name>A0A1I4S740_9EURY</name>
<keyword evidence="1" id="KW-0472">Membrane</keyword>
<gene>
    <name evidence="2" type="ORF">SAMN04488696_1803</name>
</gene>
<dbReference type="EMBL" id="FOUJ01000003">
    <property type="protein sequence ID" value="SFM60083.1"/>
    <property type="molecule type" value="Genomic_DNA"/>
</dbReference>
<feature type="transmembrane region" description="Helical" evidence="1">
    <location>
        <begin position="89"/>
        <end position="106"/>
    </location>
</feature>